<evidence type="ECO:0000313" key="2">
    <source>
        <dbReference type="Proteomes" id="UP000076532"/>
    </source>
</evidence>
<dbReference type="AlphaFoldDB" id="A0A166B1D7"/>
<reference evidence="1 2" key="1">
    <citation type="journal article" date="2016" name="Mol. Biol. Evol.">
        <title>Comparative Genomics of Early-Diverging Mushroom-Forming Fungi Provides Insights into the Origins of Lignocellulose Decay Capabilities.</title>
        <authorList>
            <person name="Nagy L.G."/>
            <person name="Riley R."/>
            <person name="Tritt A."/>
            <person name="Adam C."/>
            <person name="Daum C."/>
            <person name="Floudas D."/>
            <person name="Sun H."/>
            <person name="Yadav J.S."/>
            <person name="Pangilinan J."/>
            <person name="Larsson K.H."/>
            <person name="Matsuura K."/>
            <person name="Barry K."/>
            <person name="Labutti K."/>
            <person name="Kuo R."/>
            <person name="Ohm R.A."/>
            <person name="Bhattacharya S.S."/>
            <person name="Shirouzu T."/>
            <person name="Yoshinaga Y."/>
            <person name="Martin F.M."/>
            <person name="Grigoriev I.V."/>
            <person name="Hibbett D.S."/>
        </authorList>
    </citation>
    <scope>NUCLEOTIDE SEQUENCE [LARGE SCALE GENOMIC DNA]</scope>
    <source>
        <strain evidence="1 2">CBS 109695</strain>
    </source>
</reference>
<proteinExistence type="predicted"/>
<organism evidence="1 2">
    <name type="scientific">Athelia psychrophila</name>
    <dbReference type="NCBI Taxonomy" id="1759441"/>
    <lineage>
        <taxon>Eukaryota</taxon>
        <taxon>Fungi</taxon>
        <taxon>Dikarya</taxon>
        <taxon>Basidiomycota</taxon>
        <taxon>Agaricomycotina</taxon>
        <taxon>Agaricomycetes</taxon>
        <taxon>Agaricomycetidae</taxon>
        <taxon>Atheliales</taxon>
        <taxon>Atheliaceae</taxon>
        <taxon>Athelia</taxon>
    </lineage>
</organism>
<sequence length="166" mass="18846">MFIHEAIVDDAQQLEDFEFISKPWNLFDDVIAGDVLDLFPGTLEGLANLPDDYIRNKYHQRHTPWRRQLQGGKAFHVHMVLYPDHKNLCVTNLGDCTTVIVTKTGQEFGSCQTRIPRGAGLCLSDHRVLRAIAPFRDIGGTPLKQPPKFTRRILYNLYPGSQNTSP</sequence>
<gene>
    <name evidence="1" type="ORF">FIBSPDRAFT_898395</name>
</gene>
<accession>A0A166B1D7</accession>
<dbReference type="OrthoDB" id="420076at2759"/>
<dbReference type="Proteomes" id="UP000076532">
    <property type="component" value="Unassembled WGS sequence"/>
</dbReference>
<evidence type="ECO:0000313" key="1">
    <source>
        <dbReference type="EMBL" id="KZP12176.1"/>
    </source>
</evidence>
<protein>
    <recommendedName>
        <fullName evidence="3">PPM-type phosphatase domain-containing protein</fullName>
    </recommendedName>
</protein>
<keyword evidence="2" id="KW-1185">Reference proteome</keyword>
<dbReference type="EMBL" id="KV417651">
    <property type="protein sequence ID" value="KZP12176.1"/>
    <property type="molecule type" value="Genomic_DNA"/>
</dbReference>
<dbReference type="STRING" id="436010.A0A166B1D7"/>
<evidence type="ECO:0008006" key="3">
    <source>
        <dbReference type="Google" id="ProtNLM"/>
    </source>
</evidence>
<name>A0A166B1D7_9AGAM</name>